<evidence type="ECO:0000259" key="3">
    <source>
        <dbReference type="PROSITE" id="PS50887"/>
    </source>
</evidence>
<protein>
    <submittedName>
        <fullName evidence="4">CRISPR-associated protein, Crm2 family</fullName>
    </submittedName>
</protein>
<evidence type="ECO:0000256" key="1">
    <source>
        <dbReference type="ARBA" id="ARBA00022741"/>
    </source>
</evidence>
<organism evidence="4 5">
    <name type="scientific">Thermoanaerobacter mathranii subsp. mathranii (strain DSM 11426 / CCUG 53645 / CIP 108742 / A3)</name>
    <dbReference type="NCBI Taxonomy" id="583358"/>
    <lineage>
        <taxon>Bacteria</taxon>
        <taxon>Bacillati</taxon>
        <taxon>Bacillota</taxon>
        <taxon>Clostridia</taxon>
        <taxon>Thermoanaerobacterales</taxon>
        <taxon>Thermoanaerobacteraceae</taxon>
        <taxon>Thermoanaerobacter</taxon>
    </lineage>
</organism>
<dbReference type="NCBIfam" id="TIGR02577">
    <property type="entry name" value="cas_TM1794_Cmr2"/>
    <property type="match status" value="1"/>
</dbReference>
<dbReference type="RefSeq" id="WP_013150031.1">
    <property type="nucleotide sequence ID" value="NC_014209.1"/>
</dbReference>
<reference evidence="4 5" key="1">
    <citation type="submission" date="2010-05" db="EMBL/GenBank/DDBJ databases">
        <title>Complete sequence of Thermoanaerobacter mathranii subsp. mathranii mathranii str. A3.</title>
        <authorList>
            <consortium name="US DOE Joint Genome Institute"/>
            <person name="Lucas S."/>
            <person name="Copeland A."/>
            <person name="Lapidus A."/>
            <person name="Cheng J.-F."/>
            <person name="Bruce D."/>
            <person name="Goodwin L."/>
            <person name="Pitluck S."/>
            <person name="Held B."/>
            <person name="Detter J.C."/>
            <person name="Han C."/>
            <person name="Tapia R."/>
            <person name="Land M."/>
            <person name="Hauser L."/>
            <person name="Kyrpides N."/>
            <person name="Mikhailova N."/>
            <person name="Zhou J."/>
            <person name="Hemme C."/>
            <person name="Woyke T."/>
        </authorList>
    </citation>
    <scope>NUCLEOTIDE SEQUENCE [LARGE SCALE GENOMIC DNA]</scope>
    <source>
        <strain evidence="4 5">A3</strain>
    </source>
</reference>
<evidence type="ECO:0000313" key="4">
    <source>
        <dbReference type="EMBL" id="ADH60491.1"/>
    </source>
</evidence>
<keyword evidence="2" id="KW-0051">Antiviral defense</keyword>
<dbReference type="EMBL" id="CP002032">
    <property type="protein sequence ID" value="ADH60491.1"/>
    <property type="molecule type" value="Genomic_DNA"/>
</dbReference>
<dbReference type="InterPro" id="IPR024615">
    <property type="entry name" value="CRISPR-assoc_Cmr2_N"/>
</dbReference>
<dbReference type="Pfam" id="PF12469">
    <property type="entry name" value="Cmr2_N"/>
    <property type="match status" value="1"/>
</dbReference>
<dbReference type="InterPro" id="IPR000160">
    <property type="entry name" value="GGDEF_dom"/>
</dbReference>
<feature type="domain" description="GGDEF" evidence="3">
    <location>
        <begin position="591"/>
        <end position="781"/>
    </location>
</feature>
<dbReference type="Pfam" id="PF22335">
    <property type="entry name" value="Cas10-Cmr2_palm2"/>
    <property type="match status" value="1"/>
</dbReference>
<evidence type="ECO:0000313" key="5">
    <source>
        <dbReference type="Proteomes" id="UP000002064"/>
    </source>
</evidence>
<gene>
    <name evidence="4" type="ordered locus">Tmath_0751</name>
</gene>
<evidence type="ECO:0000256" key="2">
    <source>
        <dbReference type="ARBA" id="ARBA00023118"/>
    </source>
</evidence>
<accession>A0ABM5LNZ9</accession>
<dbReference type="InterPro" id="IPR038242">
    <property type="entry name" value="Cmr2_N"/>
</dbReference>
<dbReference type="InterPro" id="IPR013407">
    <property type="entry name" value="CRISPR-assoc_prot_Cmr2"/>
</dbReference>
<dbReference type="Gene3D" id="3.30.70.2220">
    <property type="entry name" value="CRISPR-Cas system, Cmr2 subunit, D1 domain, cysteine cluster"/>
    <property type="match status" value="1"/>
</dbReference>
<name>A0ABM5LNZ9_THEM3</name>
<proteinExistence type="predicted"/>
<keyword evidence="5" id="KW-1185">Reference proteome</keyword>
<dbReference type="Gene3D" id="3.30.70.270">
    <property type="match status" value="1"/>
</dbReference>
<dbReference type="InterPro" id="IPR043128">
    <property type="entry name" value="Rev_trsase/Diguanyl_cyclase"/>
</dbReference>
<dbReference type="InterPro" id="IPR054767">
    <property type="entry name" value="Cas10-Cmr2_palm2"/>
</dbReference>
<dbReference type="PROSITE" id="PS50887">
    <property type="entry name" value="GGDEF"/>
    <property type="match status" value="1"/>
</dbReference>
<dbReference type="Proteomes" id="UP000002064">
    <property type="component" value="Chromosome"/>
</dbReference>
<dbReference type="CDD" id="cd09679">
    <property type="entry name" value="Cas10_III"/>
    <property type="match status" value="1"/>
</dbReference>
<keyword evidence="1" id="KW-0547">Nucleotide-binding</keyword>
<sequence>MSKKEELFENKLKAYFHDSPDKPFILLTGENHEKRAKEISKKIDIPYHKTIASDVLASSMERYYIPKDASKNKNLQVVFEEQPEFVHPLAANRYNNFVIEKEVFKKAVDEAVDELSKLDFKDSYKKFVYLWRYLKELLKKHTPSEYRKYWDLAPADTRFPNHTIFQHLKLASAVNAYFYNELNLNNMTLFIFTIGPVQEYIVQARKTQDLYWGSYILSYLTWVAIEKVIEAYGPDSIIFPELKEQPLCDFWIAKLFNNSATTTKDLKTPTLPNRFFAILPTKNVEEIRLLNLKKTVKDEYIKIGEYVFSHLVKSNDEQKKLLLRQLSNFPDVYWVALPLENGDVNRPDWEIQLDKIKDYFNSDEVEEIKDLLRYIKDKGEYGPNIGNIYGLLYSFMEKMMGTRKGIRNFNQYEEIGRKCSICGEHNVIIYRCTREEDEKIEKGKESYKIKLLREQNAIIKKSDDKSITYKYLAQGEGLCSRCLTKRAAEIYFKDMFGKNNIEESFPSTAEIALLDIINNSDNDLKTNIKRYKEVFKKWCGDNFDYELLYEENLNENYFKTYDFKSKRLGELKELLKSIDKRIKDIRLNKKKYYAVIKLDGDNMGKWLAGELAPYMLEMYHSKLQGFLPEDFKEKIKDKKRLMTPAVHSLISEALKNYSLKYVKEIVEETRAGKVIYSGGDDVFAIVNLNYLLDVMVKLRAAFSGHLIVNNKIIPDFTIDAGFVERKEEIDVMMGNKATASMGVVIAHYKEDLKNVIASVDEVEEEYAKKVEGKDAFAIKLILHSGENYIARAKWNYDDARNKEGTIGLLKDINSFFKEDKLSISFVGKLKAALERLDVDSLPQGIFISELKRNIKRSLNENLSKDEKEKVERDLYILLYSLYKEVKYDNFISLLTILAFLNRGGEK</sequence>